<keyword evidence="8" id="KW-0732">Signal</keyword>
<feature type="active site" description="Nucleophile" evidence="7">
    <location>
        <position position="322"/>
    </location>
</feature>
<dbReference type="Pfam" id="PF03734">
    <property type="entry name" value="YkuD"/>
    <property type="match status" value="1"/>
</dbReference>
<reference evidence="10" key="1">
    <citation type="submission" date="2021-04" db="EMBL/GenBank/DDBJ databases">
        <title>Oceanospirillales bacteria with DddD are important DMSP degraders in coastal seawater.</title>
        <authorList>
            <person name="Liu J."/>
        </authorList>
    </citation>
    <scope>NUCLEOTIDE SEQUENCE</scope>
    <source>
        <strain evidence="10">GY6</strain>
    </source>
</reference>
<dbReference type="SUPFAM" id="SSF141523">
    <property type="entry name" value="L,D-transpeptidase catalytic domain-like"/>
    <property type="match status" value="1"/>
</dbReference>
<dbReference type="InterPro" id="IPR036366">
    <property type="entry name" value="PGBDSf"/>
</dbReference>
<organism evidence="10 11">
    <name type="scientific">Amphritea atlantica</name>
    <dbReference type="NCBI Taxonomy" id="355243"/>
    <lineage>
        <taxon>Bacteria</taxon>
        <taxon>Pseudomonadati</taxon>
        <taxon>Pseudomonadota</taxon>
        <taxon>Gammaproteobacteria</taxon>
        <taxon>Oceanospirillales</taxon>
        <taxon>Oceanospirillaceae</taxon>
        <taxon>Amphritea</taxon>
    </lineage>
</organism>
<keyword evidence="4 7" id="KW-0133">Cell shape</keyword>
<keyword evidence="6 7" id="KW-0961">Cell wall biogenesis/degradation</keyword>
<dbReference type="InterPro" id="IPR005490">
    <property type="entry name" value="LD_TPept_cat_dom"/>
</dbReference>
<dbReference type="Pfam" id="PF01471">
    <property type="entry name" value="PG_binding_1"/>
    <property type="match status" value="1"/>
</dbReference>
<feature type="chain" id="PRO_5046054121" evidence="8">
    <location>
        <begin position="25"/>
        <end position="414"/>
    </location>
</feature>
<dbReference type="Gene3D" id="2.40.440.10">
    <property type="entry name" value="L,D-transpeptidase catalytic domain-like"/>
    <property type="match status" value="1"/>
</dbReference>
<dbReference type="InterPro" id="IPR002477">
    <property type="entry name" value="Peptidoglycan-bd-like"/>
</dbReference>
<evidence type="ECO:0000256" key="6">
    <source>
        <dbReference type="ARBA" id="ARBA00023316"/>
    </source>
</evidence>
<dbReference type="Gene3D" id="1.10.101.10">
    <property type="entry name" value="PGBD-like superfamily/PGBD"/>
    <property type="match status" value="1"/>
</dbReference>
<evidence type="ECO:0000256" key="5">
    <source>
        <dbReference type="ARBA" id="ARBA00022984"/>
    </source>
</evidence>
<evidence type="ECO:0000259" key="9">
    <source>
        <dbReference type="PROSITE" id="PS52029"/>
    </source>
</evidence>
<dbReference type="SUPFAM" id="SSF47090">
    <property type="entry name" value="PGBD-like"/>
    <property type="match status" value="1"/>
</dbReference>
<keyword evidence="3" id="KW-0808">Transferase</keyword>
<evidence type="ECO:0000256" key="7">
    <source>
        <dbReference type="PROSITE-ProRule" id="PRU01373"/>
    </source>
</evidence>
<protein>
    <submittedName>
        <fullName evidence="10">L,D-transpeptidase family protein</fullName>
    </submittedName>
</protein>
<dbReference type="InterPro" id="IPR052905">
    <property type="entry name" value="LD-transpeptidase_YkuD-like"/>
</dbReference>
<evidence type="ECO:0000313" key="10">
    <source>
        <dbReference type="EMBL" id="UTW03212.1"/>
    </source>
</evidence>
<keyword evidence="11" id="KW-1185">Reference proteome</keyword>
<dbReference type="CDD" id="cd16913">
    <property type="entry name" value="YkuD_like"/>
    <property type="match status" value="1"/>
</dbReference>
<evidence type="ECO:0000256" key="2">
    <source>
        <dbReference type="ARBA" id="ARBA00005992"/>
    </source>
</evidence>
<dbReference type="PANTHER" id="PTHR41533:SF1">
    <property type="entry name" value="L,D-TRANSPEPTIDASE YCBB-RELATED"/>
    <property type="match status" value="1"/>
</dbReference>
<evidence type="ECO:0000256" key="4">
    <source>
        <dbReference type="ARBA" id="ARBA00022960"/>
    </source>
</evidence>
<gene>
    <name evidence="10" type="ORF">KDX31_18085</name>
</gene>
<feature type="active site" description="Proton donor/acceptor" evidence="7">
    <location>
        <position position="303"/>
    </location>
</feature>
<evidence type="ECO:0000256" key="1">
    <source>
        <dbReference type="ARBA" id="ARBA00004752"/>
    </source>
</evidence>
<feature type="signal peptide" evidence="8">
    <location>
        <begin position="1"/>
        <end position="24"/>
    </location>
</feature>
<accession>A0ABY5GVE3</accession>
<dbReference type="Proteomes" id="UP001059950">
    <property type="component" value="Chromosome"/>
</dbReference>
<keyword evidence="5 7" id="KW-0573">Peptidoglycan synthesis</keyword>
<dbReference type="EMBL" id="CP073344">
    <property type="protein sequence ID" value="UTW03212.1"/>
    <property type="molecule type" value="Genomic_DNA"/>
</dbReference>
<comment type="pathway">
    <text evidence="1 7">Cell wall biogenesis; peptidoglycan biosynthesis.</text>
</comment>
<sequence>MGGISRLVCFCAYLSFCVGTAASAVEHPAIYSALLHQNQPAPESHFKSLDSAINYYHELNRHGPWPRLEKGPLLRQGDRHPQVVILRQQLMLLGDYGRLTLVTRDEQYFDQALDEALKRFQSRHGAITDGILGPESRRFLNITPAERIDQLTLNQYRIRQFSEHAGGRYIQVNIPEFRLRLVDQGDVVLQMKTIVGRQKRKTPVFTTAIKGLIMNPSWTVPKSIGWKDIIPAWQADPDYLSRKHLNVAQGRGAQRVLLPSNEVDPQSMYRGGEDRYFWEAPGEGNTLGRLKFMSHSPYAVYLHDTSAHSLFNKERRDLSSGCIRVERAEELAQYLLQLDSPGKLPLLQQGLMTEETQAIYLRHPLPVHMTYWTAWLDAQGMLNFRHDIYRRDDWERDQLVSTAQAGGSISWRID</sequence>
<proteinExistence type="inferred from homology"/>
<evidence type="ECO:0000256" key="8">
    <source>
        <dbReference type="SAM" id="SignalP"/>
    </source>
</evidence>
<dbReference type="InterPro" id="IPR036365">
    <property type="entry name" value="PGBD-like_sf"/>
</dbReference>
<comment type="similarity">
    <text evidence="2">Belongs to the YkuD family.</text>
</comment>
<dbReference type="PANTHER" id="PTHR41533">
    <property type="entry name" value="L,D-TRANSPEPTIDASE HI_1667-RELATED"/>
    <property type="match status" value="1"/>
</dbReference>
<dbReference type="InterPro" id="IPR038063">
    <property type="entry name" value="Transpep_catalytic_dom"/>
</dbReference>
<evidence type="ECO:0000313" key="11">
    <source>
        <dbReference type="Proteomes" id="UP001059950"/>
    </source>
</evidence>
<feature type="domain" description="L,D-TPase catalytic" evidence="9">
    <location>
        <begin position="168"/>
        <end position="347"/>
    </location>
</feature>
<evidence type="ECO:0000256" key="3">
    <source>
        <dbReference type="ARBA" id="ARBA00022679"/>
    </source>
</evidence>
<dbReference type="PROSITE" id="PS52029">
    <property type="entry name" value="LD_TPASE"/>
    <property type="match status" value="1"/>
</dbReference>
<name>A0ABY5GVE3_9GAMM</name>